<protein>
    <recommendedName>
        <fullName evidence="10">GPI inositol-deacylase</fullName>
        <ecNumber evidence="10">3.1.-.-</ecNumber>
    </recommendedName>
</protein>
<dbReference type="EC" id="3.1.-.-" evidence="10"/>
<evidence type="ECO:0000259" key="13">
    <source>
        <dbReference type="Pfam" id="PF07819"/>
    </source>
</evidence>
<feature type="region of interest" description="Disordered" evidence="11">
    <location>
        <begin position="405"/>
        <end position="426"/>
    </location>
</feature>
<evidence type="ECO:0000256" key="1">
    <source>
        <dbReference type="ARBA" id="ARBA00004477"/>
    </source>
</evidence>
<dbReference type="GO" id="GO:0015031">
    <property type="term" value="P:protein transport"/>
    <property type="evidence" value="ECO:0007669"/>
    <property type="project" value="UniProtKB-KW"/>
</dbReference>
<evidence type="ECO:0000256" key="11">
    <source>
        <dbReference type="SAM" id="MobiDB-lite"/>
    </source>
</evidence>
<name>A0A250WTG6_9CHLO</name>
<gene>
    <name evidence="14" type="ORF">CEUSTIGMA_g1573.t1</name>
</gene>
<keyword evidence="5 10" id="KW-0378">Hydrolase</keyword>
<evidence type="ECO:0000256" key="2">
    <source>
        <dbReference type="ARBA" id="ARBA00006931"/>
    </source>
</evidence>
<keyword evidence="6 10" id="KW-0256">Endoplasmic reticulum</keyword>
<dbReference type="InterPro" id="IPR029058">
    <property type="entry name" value="AB_hydrolase_fold"/>
</dbReference>
<proteinExistence type="inferred from homology"/>
<dbReference type="InterPro" id="IPR012908">
    <property type="entry name" value="PGAP1-ab_dom-like"/>
</dbReference>
<comment type="subcellular location">
    <subcellularLocation>
        <location evidence="1">Endoplasmic reticulum membrane</location>
        <topology evidence="1">Multi-pass membrane protein</topology>
    </subcellularLocation>
</comment>
<feature type="transmembrane region" description="Helical" evidence="10">
    <location>
        <begin position="785"/>
        <end position="807"/>
    </location>
</feature>
<reference evidence="14 15" key="1">
    <citation type="submission" date="2017-08" db="EMBL/GenBank/DDBJ databases">
        <title>Acidophilic green algal genome provides insights into adaptation to an acidic environment.</title>
        <authorList>
            <person name="Hirooka S."/>
            <person name="Hirose Y."/>
            <person name="Kanesaki Y."/>
            <person name="Higuchi S."/>
            <person name="Fujiwara T."/>
            <person name="Onuma R."/>
            <person name="Era A."/>
            <person name="Ohbayashi R."/>
            <person name="Uzuka A."/>
            <person name="Nozaki H."/>
            <person name="Yoshikawa H."/>
            <person name="Miyagishima S.Y."/>
        </authorList>
    </citation>
    <scope>NUCLEOTIDE SEQUENCE [LARGE SCALE GENOMIC DNA]</scope>
    <source>
        <strain evidence="14 15">NIES-2499</strain>
    </source>
</reference>
<feature type="transmembrane region" description="Helical" evidence="10">
    <location>
        <begin position="1122"/>
        <end position="1142"/>
    </location>
</feature>
<evidence type="ECO:0000256" key="4">
    <source>
        <dbReference type="ARBA" id="ARBA00022692"/>
    </source>
</evidence>
<dbReference type="OrthoDB" id="348976at2759"/>
<dbReference type="Gene3D" id="3.40.50.1820">
    <property type="entry name" value="alpha/beta hydrolase"/>
    <property type="match status" value="1"/>
</dbReference>
<dbReference type="Pfam" id="PF07819">
    <property type="entry name" value="PGAP1"/>
    <property type="match status" value="1"/>
</dbReference>
<dbReference type="EMBL" id="BEGY01000006">
    <property type="protein sequence ID" value="GAX74124.1"/>
    <property type="molecule type" value="Genomic_DNA"/>
</dbReference>
<evidence type="ECO:0000256" key="12">
    <source>
        <dbReference type="SAM" id="SignalP"/>
    </source>
</evidence>
<keyword evidence="3 10" id="KW-0813">Transport</keyword>
<keyword evidence="12" id="KW-0732">Signal</keyword>
<dbReference type="STRING" id="1157962.A0A250WTG6"/>
<feature type="transmembrane region" description="Helical" evidence="10">
    <location>
        <begin position="917"/>
        <end position="937"/>
    </location>
</feature>
<evidence type="ECO:0000256" key="8">
    <source>
        <dbReference type="ARBA" id="ARBA00022989"/>
    </source>
</evidence>
<comment type="similarity">
    <text evidence="2 10">Belongs to the GPI inositol-deacylase family.</text>
</comment>
<dbReference type="AlphaFoldDB" id="A0A250WTG6"/>
<evidence type="ECO:0000256" key="10">
    <source>
        <dbReference type="RuleBase" id="RU365011"/>
    </source>
</evidence>
<evidence type="ECO:0000256" key="5">
    <source>
        <dbReference type="ARBA" id="ARBA00022801"/>
    </source>
</evidence>
<evidence type="ECO:0000256" key="9">
    <source>
        <dbReference type="ARBA" id="ARBA00023136"/>
    </source>
</evidence>
<feature type="transmembrane region" description="Helical" evidence="10">
    <location>
        <begin position="974"/>
        <end position="992"/>
    </location>
</feature>
<evidence type="ECO:0000313" key="14">
    <source>
        <dbReference type="EMBL" id="GAX74124.1"/>
    </source>
</evidence>
<dbReference type="PANTHER" id="PTHR15495">
    <property type="entry name" value="NEGATIVE REGULATOR OF VESICLE FORMATION-RELATED"/>
    <property type="match status" value="1"/>
</dbReference>
<feature type="compositionally biased region" description="Low complexity" evidence="11">
    <location>
        <begin position="348"/>
        <end position="359"/>
    </location>
</feature>
<evidence type="ECO:0000256" key="3">
    <source>
        <dbReference type="ARBA" id="ARBA00022448"/>
    </source>
</evidence>
<comment type="function">
    <text evidence="10">Involved in inositol deacylation of GPI-anchored proteins which plays important roles in the quality control and ER-associated degradation of GPI-anchored proteins.</text>
</comment>
<dbReference type="PANTHER" id="PTHR15495:SF7">
    <property type="entry name" value="GPI INOSITOL-DEACYLASE"/>
    <property type="match status" value="1"/>
</dbReference>
<feature type="domain" description="GPI inositol-deacylase PGAP1-like alpha/beta" evidence="13">
    <location>
        <begin position="76"/>
        <end position="327"/>
    </location>
</feature>
<comment type="caution">
    <text evidence="10">Lacks conserved residue(s) required for the propagation of feature annotation.</text>
</comment>
<sequence>MLRFLICSALSLIALIIVSRWDKVIKEQSLPSCEMTYNYHQHKEQHSEHFPADTDYRLFLYRDGNVQHDPIGPPSTPVLFIPGNVGTFKQGNAFGAESARQCDRRKRAGNSNSATIPDDFIPARDKAHIVTPGLDWYLVDFKEELSAFHGEILERQVEYILSCLLHLKLLYNSKGSSSNGLSTAPASYNGGVILVGHSMGGLVARATASAAAMHADLGPDSVLLILTLATPHAQPPLPSHPSLLRFYRNLSVNQHGAAIDQAPLISISGGFNDSQVVPYMTVLQPGSSSAGLHTSMESIPGVWASVHHEGIVWCNQLLIKTVAMMMDVAGNISSRYSHSEVNTHPETASQGAAGQKAGQESGKSELLILPAQKAWVLKVAHQALLGSGSLHQHLMLHPWSDLQDDADGATSSSAPPEVGDLGHEKHDGTLSGGLLHKALILAEERECRGANLAWYLQYNTPKMVHKPMIKLKHSSIKASLGTTGIQFFWPLNHSAVDLDFLLLLSAAKPCEGFRVWIHHELSQRDIEEREALIKAKKGVESNSDGDMHLPSEGSARHVDVTALASKLPPVHAAGRLSARLWSEAHLVVQGKDYDATAAWALRLPKGMLQRASGITVWIGSLAKKKAFFLTAQLRNSLAALPPAPLTLKYASPLHVKKDSSLFLSLRLQLPDSSASSTWRRSYLVVTESRNEGMITGHNISKRKPATCAHALIALSHHSLTDGMSHLQSNLTSFSLEACDMRSSYLHSVGSAGLSHKLHKCDAILVLDPACSYTVEMREKVVTEPLHLLLGNLPLVWALAQALLLFAIATKQKYSSTIVINSGPIRISHLSAWELLSWQMDAKLWAPALCIPFLPSLCSLVGLNHRFYNLVQGLPAIPPFVNNTPLISQLVWPLISLHLISCSFGGPEERTLRIQHKLMNGLVLTVLTLCLTLTLVVVDAACNCTVDCNLRSLVPSSLTALLLQRIPEIPTLTDLTILCVTAALLVVVLHAFYKALSYSLMIVILPFTAAASVVHSLISSLPFHSSQARNHSNHAHDKDSSNVSCEEAASPWSSRWSAIRTLRLCIFALTLLLAAVIHPFLSLSLTSISLFIALGWPLKNLCRLGGQVPGDEGATDSQGHAELWWLMFTLSSAVTFPSFLAYLGMQMRHPLTWTSLVEFIRSLSHSSVRSALLPMLLWQSHVVEKAVNDKTYGASPSNAERGKVFVRTVLRVTGLTGVLCASLQLTCLPAVLLVESGLNALLWALQGPTS</sequence>
<evidence type="ECO:0000256" key="7">
    <source>
        <dbReference type="ARBA" id="ARBA00022927"/>
    </source>
</evidence>
<dbReference type="Proteomes" id="UP000232323">
    <property type="component" value="Unassembled WGS sequence"/>
</dbReference>
<dbReference type="GO" id="GO:0050185">
    <property type="term" value="F:phosphatidylinositol deacylase activity"/>
    <property type="evidence" value="ECO:0007669"/>
    <property type="project" value="TreeGrafter"/>
</dbReference>
<dbReference type="GO" id="GO:0005789">
    <property type="term" value="C:endoplasmic reticulum membrane"/>
    <property type="evidence" value="ECO:0007669"/>
    <property type="project" value="UniProtKB-SubCell"/>
</dbReference>
<keyword evidence="8 10" id="KW-1133">Transmembrane helix</keyword>
<keyword evidence="15" id="KW-1185">Reference proteome</keyword>
<evidence type="ECO:0000313" key="15">
    <source>
        <dbReference type="Proteomes" id="UP000232323"/>
    </source>
</evidence>
<evidence type="ECO:0000256" key="6">
    <source>
        <dbReference type="ARBA" id="ARBA00022824"/>
    </source>
</evidence>
<feature type="signal peptide" evidence="12">
    <location>
        <begin position="1"/>
        <end position="21"/>
    </location>
</feature>
<feature type="chain" id="PRO_5012219602" description="GPI inositol-deacylase" evidence="12">
    <location>
        <begin position="22"/>
        <end position="1249"/>
    </location>
</feature>
<keyword evidence="4 10" id="KW-0812">Transmembrane</keyword>
<organism evidence="14 15">
    <name type="scientific">Chlamydomonas eustigma</name>
    <dbReference type="NCBI Taxonomy" id="1157962"/>
    <lineage>
        <taxon>Eukaryota</taxon>
        <taxon>Viridiplantae</taxon>
        <taxon>Chlorophyta</taxon>
        <taxon>core chlorophytes</taxon>
        <taxon>Chlorophyceae</taxon>
        <taxon>CS clade</taxon>
        <taxon>Chlamydomonadales</taxon>
        <taxon>Chlamydomonadaceae</taxon>
        <taxon>Chlamydomonas</taxon>
    </lineage>
</organism>
<dbReference type="GO" id="GO:0006505">
    <property type="term" value="P:GPI anchor metabolic process"/>
    <property type="evidence" value="ECO:0007669"/>
    <property type="project" value="TreeGrafter"/>
</dbReference>
<comment type="caution">
    <text evidence="14">The sequence shown here is derived from an EMBL/GenBank/DDBJ whole genome shotgun (WGS) entry which is preliminary data.</text>
</comment>
<feature type="region of interest" description="Disordered" evidence="11">
    <location>
        <begin position="337"/>
        <end position="359"/>
    </location>
</feature>
<accession>A0A250WTG6</accession>
<feature type="transmembrane region" description="Helical" evidence="10">
    <location>
        <begin position="1063"/>
        <end position="1093"/>
    </location>
</feature>
<dbReference type="SUPFAM" id="SSF53474">
    <property type="entry name" value="alpha/beta-Hydrolases"/>
    <property type="match status" value="1"/>
</dbReference>
<keyword evidence="9 10" id="KW-0472">Membrane</keyword>
<dbReference type="GO" id="GO:0006888">
    <property type="term" value="P:endoplasmic reticulum to Golgi vesicle-mediated transport"/>
    <property type="evidence" value="ECO:0007669"/>
    <property type="project" value="TreeGrafter"/>
</dbReference>
<keyword evidence="7 10" id="KW-0653">Protein transport</keyword>
<dbReference type="InterPro" id="IPR039529">
    <property type="entry name" value="PGAP1/BST1"/>
</dbReference>